<accession>T1FTF3</accession>
<organism evidence="25 26">
    <name type="scientific">Helobdella robusta</name>
    <name type="common">Californian leech</name>
    <dbReference type="NCBI Taxonomy" id="6412"/>
    <lineage>
        <taxon>Eukaryota</taxon>
        <taxon>Metazoa</taxon>
        <taxon>Spiralia</taxon>
        <taxon>Lophotrochozoa</taxon>
        <taxon>Annelida</taxon>
        <taxon>Clitellata</taxon>
        <taxon>Hirudinea</taxon>
        <taxon>Rhynchobdellida</taxon>
        <taxon>Glossiphoniidae</taxon>
        <taxon>Helobdella</taxon>
    </lineage>
</organism>
<evidence type="ECO:0000256" key="17">
    <source>
        <dbReference type="ARBA" id="ARBA00026108"/>
    </source>
</evidence>
<dbReference type="GO" id="GO:0005737">
    <property type="term" value="C:cytoplasm"/>
    <property type="evidence" value="ECO:0000318"/>
    <property type="project" value="GO_Central"/>
</dbReference>
<evidence type="ECO:0000256" key="11">
    <source>
        <dbReference type="ARBA" id="ARBA00023049"/>
    </source>
</evidence>
<evidence type="ECO:0000256" key="10">
    <source>
        <dbReference type="ARBA" id="ARBA00022833"/>
    </source>
</evidence>
<feature type="compositionally biased region" description="Low complexity" evidence="22">
    <location>
        <begin position="720"/>
        <end position="735"/>
    </location>
</feature>
<dbReference type="EC" id="3.4.17.24" evidence="17"/>
<dbReference type="Pfam" id="PF00246">
    <property type="entry name" value="Peptidase_M14"/>
    <property type="match status" value="1"/>
</dbReference>
<dbReference type="InParanoid" id="T1FTF3"/>
<evidence type="ECO:0000256" key="5">
    <source>
        <dbReference type="ARBA" id="ARBA00005988"/>
    </source>
</evidence>
<keyword evidence="11" id="KW-0482">Metalloprotease</keyword>
<keyword evidence="9" id="KW-0378">Hydrolase</keyword>
<evidence type="ECO:0000256" key="14">
    <source>
        <dbReference type="ARBA" id="ARBA00024141"/>
    </source>
</evidence>
<dbReference type="GO" id="GO:0015631">
    <property type="term" value="F:tubulin binding"/>
    <property type="evidence" value="ECO:0000318"/>
    <property type="project" value="GO_Central"/>
</dbReference>
<evidence type="ECO:0000256" key="18">
    <source>
        <dbReference type="ARBA" id="ARBA00032753"/>
    </source>
</evidence>
<evidence type="ECO:0000259" key="23">
    <source>
        <dbReference type="PROSITE" id="PS52035"/>
    </source>
</evidence>
<dbReference type="GO" id="GO:0015630">
    <property type="term" value="C:microtubule cytoskeleton"/>
    <property type="evidence" value="ECO:0000318"/>
    <property type="project" value="GO_Central"/>
</dbReference>
<dbReference type="GO" id="GO:0005634">
    <property type="term" value="C:nucleus"/>
    <property type="evidence" value="ECO:0007669"/>
    <property type="project" value="UniProtKB-SubCell"/>
</dbReference>
<keyword evidence="13" id="KW-0539">Nucleus</keyword>
<dbReference type="STRING" id="6412.T1FTF3"/>
<evidence type="ECO:0000313" key="26">
    <source>
        <dbReference type="Proteomes" id="UP000015101"/>
    </source>
</evidence>
<dbReference type="GeneID" id="20212100"/>
<comment type="cofactor">
    <cofactor evidence="1">
        <name>Zn(2+)</name>
        <dbReference type="ChEBI" id="CHEBI:29105"/>
    </cofactor>
</comment>
<keyword evidence="26" id="KW-1185">Reference proteome</keyword>
<sequence>MEFRFESITFSSNFDSGNLAAVTRVDKSSSLSSTSAKKQDNDFAAQQIGYDYEFNLWTSPDAAGTPYVNPNRTWFYFSVSGVPQFKIIKFNIMNLNKQGKLYSQGYTPMFKVKCFNTKVEKWERVKDKISYETVGSELILTFHHFFSEVEAITYFAFSYPWSYTDCQAKLEAFDIKLLPLDYTFIMRSNMIYYHRELLVHSLDGLRVDLITISDHSGISNVEEPRFDKCLFPNKTQPRCKMFANKKVFFVSSRVHPGETPSSHVFNGFLDFILRKNDPRAEELRRRYVFKLIPMLNPDGVSRGFYRTDQHGVNLNRVYLDPTFSLYPSIYASKSLLAYYHIGCDDFVWKTIIKDSGSCNVDSTVSDDETFVKLLSKVEHKKGESDVFNASANVAGSKKGPDENSDCFSVTNTDDKLLDSNQRQIHHLALSDMVSVQDSCLIDSPSNIHERFFTNADNAADTTSSYCSSSKITNNEFSANSVSQKVSTTPHLSHPFYLTILPEKSGLAYYIDLHAHASKKGCFFYGNHFGDIDKQIQCRTYAKLVSMNTGHLDYDGCNFTERNMYAQDKRENLNKEGSARVAIFKHLGIVNSYTLECNYNTGRLTNLIPHASGDSGRATPPPSTGIIPQKYNISHFEEVGRALAISALDAEEANPWTRLTRSEFISLSGVRDWVKKQLFFEGLPVSCAPSNGNAHENINIHRTSRVHKLSDSKIPQTSQLTSKNSNSSKHSNKTSVKVTPLLFTPHTFEIPNSSMLSTSPKSKAVKSSYKKLHTVPVLKAVHPKS</sequence>
<evidence type="ECO:0000256" key="6">
    <source>
        <dbReference type="ARBA" id="ARBA00022490"/>
    </source>
</evidence>
<dbReference type="Proteomes" id="UP000015101">
    <property type="component" value="Unassembled WGS sequence"/>
</dbReference>
<dbReference type="OrthoDB" id="10253041at2759"/>
<dbReference type="SUPFAM" id="SSF53187">
    <property type="entry name" value="Zn-dependent exopeptidases"/>
    <property type="match status" value="1"/>
</dbReference>
<evidence type="ECO:0000256" key="19">
    <source>
        <dbReference type="ARBA" id="ARBA00032928"/>
    </source>
</evidence>
<dbReference type="GO" id="GO:0004181">
    <property type="term" value="F:metallocarboxypeptidase activity"/>
    <property type="evidence" value="ECO:0000318"/>
    <property type="project" value="GO_Central"/>
</dbReference>
<evidence type="ECO:0000256" key="3">
    <source>
        <dbReference type="ARBA" id="ARBA00004186"/>
    </source>
</evidence>
<proteinExistence type="inferred from homology"/>
<evidence type="ECO:0000256" key="21">
    <source>
        <dbReference type="PROSITE-ProRule" id="PRU01379"/>
    </source>
</evidence>
<comment type="catalytic activity">
    <reaction evidence="15">
        <text>C-terminal L-alpha-aminoacyl-L-glutamyl-L-glutamyl-[tubulin] + H2O = C-terminal L-alpha-aminoacyl-L-glutamyl-[tubulin] + L-glutamate</text>
        <dbReference type="Rhea" id="RHEA:63792"/>
        <dbReference type="Rhea" id="RHEA-COMP:16435"/>
        <dbReference type="Rhea" id="RHEA-COMP:16436"/>
        <dbReference type="ChEBI" id="CHEBI:15377"/>
        <dbReference type="ChEBI" id="CHEBI:29985"/>
        <dbReference type="ChEBI" id="CHEBI:149555"/>
        <dbReference type="ChEBI" id="CHEBI:149556"/>
        <dbReference type="EC" id="3.4.17.24"/>
    </reaction>
    <physiologicalReaction direction="left-to-right" evidence="15">
        <dbReference type="Rhea" id="RHEA:63793"/>
    </physiologicalReaction>
</comment>
<comment type="subcellular location">
    <subcellularLocation>
        <location evidence="3">Cytoplasm</location>
        <location evidence="3">Cytoskeleton</location>
        <location evidence="3">Spindle</location>
    </subcellularLocation>
    <subcellularLocation>
        <location evidence="4">Midbody</location>
    </subcellularLocation>
    <subcellularLocation>
        <location evidence="2">Nucleus</location>
    </subcellularLocation>
</comment>
<feature type="region of interest" description="Disordered" evidence="22">
    <location>
        <begin position="703"/>
        <end position="735"/>
    </location>
</feature>
<dbReference type="InterPro" id="IPR050821">
    <property type="entry name" value="Cytosolic_carboxypeptidase"/>
</dbReference>
<reference evidence="24 26" key="2">
    <citation type="journal article" date="2013" name="Nature">
        <title>Insights into bilaterian evolution from three spiralian genomes.</title>
        <authorList>
            <person name="Simakov O."/>
            <person name="Marletaz F."/>
            <person name="Cho S.J."/>
            <person name="Edsinger-Gonzales E."/>
            <person name="Havlak P."/>
            <person name="Hellsten U."/>
            <person name="Kuo D.H."/>
            <person name="Larsson T."/>
            <person name="Lv J."/>
            <person name="Arendt D."/>
            <person name="Savage R."/>
            <person name="Osoegawa K."/>
            <person name="de Jong P."/>
            <person name="Grimwood J."/>
            <person name="Chapman J.A."/>
            <person name="Shapiro H."/>
            <person name="Aerts A."/>
            <person name="Otillar R.P."/>
            <person name="Terry A.Y."/>
            <person name="Boore J.L."/>
            <person name="Grigoriev I.V."/>
            <person name="Lindberg D.R."/>
            <person name="Seaver E.C."/>
            <person name="Weisblat D.A."/>
            <person name="Putnam N.H."/>
            <person name="Rokhsar D.S."/>
        </authorList>
    </citation>
    <scope>NUCLEOTIDE SEQUENCE</scope>
</reference>
<dbReference type="EnsemblMetazoa" id="HelroT191938">
    <property type="protein sequence ID" value="HelroP191938"/>
    <property type="gene ID" value="HelroG191938"/>
</dbReference>
<evidence type="ECO:0000256" key="2">
    <source>
        <dbReference type="ARBA" id="ARBA00004123"/>
    </source>
</evidence>
<dbReference type="GO" id="GO:0006508">
    <property type="term" value="P:proteolysis"/>
    <property type="evidence" value="ECO:0007669"/>
    <property type="project" value="UniProtKB-KW"/>
</dbReference>
<feature type="active site" description="Proton donor/acceptor" evidence="21">
    <location>
        <position position="595"/>
    </location>
</feature>
<dbReference type="HOGENOM" id="CLU_007523_3_1_1"/>
<dbReference type="GO" id="GO:0008270">
    <property type="term" value="F:zinc ion binding"/>
    <property type="evidence" value="ECO:0007669"/>
    <property type="project" value="InterPro"/>
</dbReference>
<dbReference type="InterPro" id="IPR000834">
    <property type="entry name" value="Peptidase_M14"/>
</dbReference>
<dbReference type="AlphaFoldDB" id="T1FTF3"/>
<reference evidence="25" key="3">
    <citation type="submission" date="2015-06" db="UniProtKB">
        <authorList>
            <consortium name="EnsemblMetazoa"/>
        </authorList>
    </citation>
    <scope>IDENTIFICATION</scope>
</reference>
<dbReference type="Pfam" id="PF18027">
    <property type="entry name" value="Pepdidase_M14_N"/>
    <property type="match status" value="1"/>
</dbReference>
<keyword evidence="6" id="KW-0963">Cytoplasm</keyword>
<dbReference type="InterPro" id="IPR034286">
    <property type="entry name" value="M14_AGBL5-like"/>
</dbReference>
<comment type="similarity">
    <text evidence="5 21">Belongs to the peptidase M14 family.</text>
</comment>
<evidence type="ECO:0000256" key="22">
    <source>
        <dbReference type="SAM" id="MobiDB-lite"/>
    </source>
</evidence>
<evidence type="ECO:0000313" key="25">
    <source>
        <dbReference type="EnsemblMetazoa" id="HelroP191938"/>
    </source>
</evidence>
<evidence type="ECO:0000256" key="16">
    <source>
        <dbReference type="ARBA" id="ARBA00024627"/>
    </source>
</evidence>
<dbReference type="EMBL" id="KB096590">
    <property type="protein sequence ID" value="ESO03726.1"/>
    <property type="molecule type" value="Genomic_DNA"/>
</dbReference>
<dbReference type="PROSITE" id="PS52035">
    <property type="entry name" value="PEPTIDASE_M14"/>
    <property type="match status" value="1"/>
</dbReference>
<evidence type="ECO:0000256" key="8">
    <source>
        <dbReference type="ARBA" id="ARBA00022723"/>
    </source>
</evidence>
<reference evidence="26" key="1">
    <citation type="submission" date="2012-12" db="EMBL/GenBank/DDBJ databases">
        <authorList>
            <person name="Hellsten U."/>
            <person name="Grimwood J."/>
            <person name="Chapman J.A."/>
            <person name="Shapiro H."/>
            <person name="Aerts A."/>
            <person name="Otillar R.P."/>
            <person name="Terry A.Y."/>
            <person name="Boore J.L."/>
            <person name="Simakov O."/>
            <person name="Marletaz F."/>
            <person name="Cho S.-J."/>
            <person name="Edsinger-Gonzales E."/>
            <person name="Havlak P."/>
            <person name="Kuo D.-H."/>
            <person name="Larsson T."/>
            <person name="Lv J."/>
            <person name="Arendt D."/>
            <person name="Savage R."/>
            <person name="Osoegawa K."/>
            <person name="de Jong P."/>
            <person name="Lindberg D.R."/>
            <person name="Seaver E.C."/>
            <person name="Weisblat D.A."/>
            <person name="Putnam N.H."/>
            <person name="Grigoriev I.V."/>
            <person name="Rokhsar D.S."/>
        </authorList>
    </citation>
    <scope>NUCLEOTIDE SEQUENCE</scope>
</reference>
<dbReference type="eggNOG" id="KOG3641">
    <property type="taxonomic scope" value="Eukaryota"/>
</dbReference>
<dbReference type="Gene3D" id="2.60.40.3120">
    <property type="match status" value="1"/>
</dbReference>
<dbReference type="RefSeq" id="XP_009018283.1">
    <property type="nucleotide sequence ID" value="XM_009020035.1"/>
</dbReference>
<evidence type="ECO:0000256" key="1">
    <source>
        <dbReference type="ARBA" id="ARBA00001947"/>
    </source>
</evidence>
<dbReference type="EMBL" id="AMQM01004536">
    <property type="status" value="NOT_ANNOTATED_CDS"/>
    <property type="molecule type" value="Genomic_DNA"/>
</dbReference>
<evidence type="ECO:0000256" key="9">
    <source>
        <dbReference type="ARBA" id="ARBA00022801"/>
    </source>
</evidence>
<protein>
    <recommendedName>
        <fullName evidence="14">Cytosolic carboxypeptidase-like protein 5</fullName>
        <ecNumber evidence="17">3.4.17.24</ecNumber>
    </recommendedName>
    <alternativeName>
        <fullName evidence="19">ATP/GTP-binding protein-like 5</fullName>
    </alternativeName>
    <alternativeName>
        <fullName evidence="18">Protein deglutamylase CCP5</fullName>
    </alternativeName>
</protein>
<dbReference type="Gene3D" id="3.40.630.10">
    <property type="entry name" value="Zn peptidases"/>
    <property type="match status" value="2"/>
</dbReference>
<evidence type="ECO:0000256" key="7">
    <source>
        <dbReference type="ARBA" id="ARBA00022670"/>
    </source>
</evidence>
<comment type="catalytic activity">
    <reaction evidence="16">
        <text>C-terminal L-alpha-aminoacyl-L-glutamyl-[tubulin] + H2O = C-terminal L-alpha-aminoacyl-[tubulin] + L-glutamate</text>
        <dbReference type="Rhea" id="RHEA:63796"/>
        <dbReference type="Rhea" id="RHEA-COMP:16436"/>
        <dbReference type="Rhea" id="RHEA-COMP:16437"/>
        <dbReference type="ChEBI" id="CHEBI:15377"/>
        <dbReference type="ChEBI" id="CHEBI:29985"/>
        <dbReference type="ChEBI" id="CHEBI:90782"/>
        <dbReference type="ChEBI" id="CHEBI:149556"/>
        <dbReference type="EC" id="3.4.17.24"/>
    </reaction>
    <physiologicalReaction direction="left-to-right" evidence="16">
        <dbReference type="Rhea" id="RHEA:63797"/>
    </physiologicalReaction>
</comment>
<dbReference type="InterPro" id="IPR040626">
    <property type="entry name" value="Pepdidase_M14_N"/>
</dbReference>
<feature type="domain" description="Peptidase M14" evidence="23">
    <location>
        <begin position="159"/>
        <end position="650"/>
    </location>
</feature>
<evidence type="ECO:0000256" key="13">
    <source>
        <dbReference type="ARBA" id="ARBA00023242"/>
    </source>
</evidence>
<keyword evidence="8" id="KW-0479">Metal-binding</keyword>
<name>T1FTF3_HELRO</name>
<comment type="catalytic activity">
    <reaction evidence="20">
        <text>gamma-L-glutamyl-L-glutamyl-[protein] + H2O = L-glutamyl-[protein] + L-glutamate</text>
        <dbReference type="Rhea" id="RHEA:60152"/>
        <dbReference type="Rhea" id="RHEA-COMP:10208"/>
        <dbReference type="Rhea" id="RHEA-COMP:15517"/>
        <dbReference type="ChEBI" id="CHEBI:15377"/>
        <dbReference type="ChEBI" id="CHEBI:29973"/>
        <dbReference type="ChEBI" id="CHEBI:29985"/>
        <dbReference type="ChEBI" id="CHEBI:143622"/>
    </reaction>
    <physiologicalReaction direction="left-to-right" evidence="20">
        <dbReference type="Rhea" id="RHEA:60153"/>
    </physiologicalReaction>
</comment>
<keyword evidence="12" id="KW-0206">Cytoskeleton</keyword>
<evidence type="ECO:0000256" key="12">
    <source>
        <dbReference type="ARBA" id="ARBA00023212"/>
    </source>
</evidence>
<gene>
    <name evidence="25" type="primary">20212100</name>
    <name evidence="24" type="ORF">HELRODRAFT_191938</name>
</gene>
<keyword evidence="10" id="KW-0862">Zinc</keyword>
<evidence type="ECO:0000313" key="24">
    <source>
        <dbReference type="EMBL" id="ESO03726.1"/>
    </source>
</evidence>
<dbReference type="GO" id="GO:0005819">
    <property type="term" value="C:spindle"/>
    <property type="evidence" value="ECO:0007669"/>
    <property type="project" value="UniProtKB-SubCell"/>
</dbReference>
<dbReference type="CTD" id="20212100"/>
<dbReference type="GO" id="GO:0030496">
    <property type="term" value="C:midbody"/>
    <property type="evidence" value="ECO:0007669"/>
    <property type="project" value="UniProtKB-SubCell"/>
</dbReference>
<dbReference type="CDD" id="cd06236">
    <property type="entry name" value="M14_AGBL5_like"/>
    <property type="match status" value="1"/>
</dbReference>
<evidence type="ECO:0000256" key="20">
    <source>
        <dbReference type="ARBA" id="ARBA00047714"/>
    </source>
</evidence>
<evidence type="ECO:0000256" key="15">
    <source>
        <dbReference type="ARBA" id="ARBA00024524"/>
    </source>
</evidence>
<dbReference type="PANTHER" id="PTHR12756">
    <property type="entry name" value="CYTOSOLIC CARBOXYPEPTIDASE"/>
    <property type="match status" value="1"/>
</dbReference>
<keyword evidence="7" id="KW-0645">Protease</keyword>
<dbReference type="OMA" id="LMHGCID"/>
<evidence type="ECO:0000256" key="4">
    <source>
        <dbReference type="ARBA" id="ARBA00004214"/>
    </source>
</evidence>
<dbReference type="KEGG" id="hro:HELRODRAFT_191938"/>
<dbReference type="PANTHER" id="PTHR12756:SF12">
    <property type="entry name" value="CYTOSOLIC CARBOXYPEPTIDASE-LIKE PROTEIN 5"/>
    <property type="match status" value="1"/>
</dbReference>